<accession>A0A5D0MJI7</accession>
<sequence length="267" mass="29687">MLFPYKRKGKMGLALSSGAAHGLAHIGVLKVMEKNGINFDYICGSSVGAIIGALWAEGYTSGEIYQIAKRMNWKKIVKITIPKRGFFSIEGLEKIIKEYIPHNRFGGLKKKFGCVATSLKSEKPIYFTEGDLAKKIAASCAIPVIFKPIQINGEYCIDGGFIENTPATLARTLGADSVVGVRLNKHYQFTTKPDSIIKILLQTIKIMSPSEKFSKYIDRGDVVINPKIREIDYDGLDRIDKLVELGKQAAQQKIKNINGKFLLKKDR</sequence>
<evidence type="ECO:0000256" key="2">
    <source>
        <dbReference type="ARBA" id="ARBA00022963"/>
    </source>
</evidence>
<keyword evidence="1 4" id="KW-0378">Hydrolase</keyword>
<feature type="active site" description="Nucleophile" evidence="4">
    <location>
        <position position="46"/>
    </location>
</feature>
<comment type="caution">
    <text evidence="6">The sequence shown here is derived from an EMBL/GenBank/DDBJ whole genome shotgun (WGS) entry which is preliminary data.</text>
</comment>
<dbReference type="PANTHER" id="PTHR14226">
    <property type="entry name" value="NEUROPATHY TARGET ESTERASE/SWISS CHEESE D.MELANOGASTER"/>
    <property type="match status" value="1"/>
</dbReference>
<dbReference type="InterPro" id="IPR050301">
    <property type="entry name" value="NTE"/>
</dbReference>
<dbReference type="AlphaFoldDB" id="A0A5D0MJI7"/>
<dbReference type="PROSITE" id="PS51635">
    <property type="entry name" value="PNPLA"/>
    <property type="match status" value="1"/>
</dbReference>
<dbReference type="Gene3D" id="3.40.1090.10">
    <property type="entry name" value="Cytosolic phospholipase A2 catalytic domain"/>
    <property type="match status" value="2"/>
</dbReference>
<dbReference type="EMBL" id="VSIX01000029">
    <property type="protein sequence ID" value="TYB31773.1"/>
    <property type="molecule type" value="Genomic_DNA"/>
</dbReference>
<feature type="short sequence motif" description="DGA/G" evidence="4">
    <location>
        <begin position="158"/>
        <end position="160"/>
    </location>
</feature>
<evidence type="ECO:0000256" key="4">
    <source>
        <dbReference type="PROSITE-ProRule" id="PRU01161"/>
    </source>
</evidence>
<feature type="short sequence motif" description="GXSXG" evidence="4">
    <location>
        <begin position="44"/>
        <end position="48"/>
    </location>
</feature>
<gene>
    <name evidence="6" type="ORF">FXF47_02565</name>
</gene>
<keyword evidence="3 4" id="KW-0443">Lipid metabolism</keyword>
<organism evidence="6 7">
    <name type="scientific">Candidatus Mcinerneyibacterium aminivorans</name>
    <dbReference type="NCBI Taxonomy" id="2703815"/>
    <lineage>
        <taxon>Bacteria</taxon>
        <taxon>Candidatus Macinerneyibacteriota</taxon>
        <taxon>Candidatus Mcinerneyibacteria</taxon>
        <taxon>Candidatus Mcinerneyibacteriales</taxon>
        <taxon>Candidatus Mcinerneyibacteriaceae</taxon>
        <taxon>Candidatus Mcinerneyibacterium</taxon>
    </lineage>
</organism>
<evidence type="ECO:0000256" key="1">
    <source>
        <dbReference type="ARBA" id="ARBA00022801"/>
    </source>
</evidence>
<dbReference type="InterPro" id="IPR016035">
    <property type="entry name" value="Acyl_Trfase/lysoPLipase"/>
</dbReference>
<dbReference type="Pfam" id="PF01734">
    <property type="entry name" value="Patatin"/>
    <property type="match status" value="1"/>
</dbReference>
<proteinExistence type="predicted"/>
<comment type="caution">
    <text evidence="4">Lacks conserved residue(s) required for the propagation of feature annotation.</text>
</comment>
<evidence type="ECO:0000259" key="5">
    <source>
        <dbReference type="PROSITE" id="PS51635"/>
    </source>
</evidence>
<evidence type="ECO:0000256" key="3">
    <source>
        <dbReference type="ARBA" id="ARBA00023098"/>
    </source>
</evidence>
<dbReference type="Proteomes" id="UP000324143">
    <property type="component" value="Unassembled WGS sequence"/>
</dbReference>
<feature type="active site" description="Proton acceptor" evidence="4">
    <location>
        <position position="158"/>
    </location>
</feature>
<feature type="domain" description="PNPLA" evidence="5">
    <location>
        <begin position="13"/>
        <end position="171"/>
    </location>
</feature>
<dbReference type="GO" id="GO:0016042">
    <property type="term" value="P:lipid catabolic process"/>
    <property type="evidence" value="ECO:0007669"/>
    <property type="project" value="UniProtKB-UniRule"/>
</dbReference>
<dbReference type="PANTHER" id="PTHR14226:SF29">
    <property type="entry name" value="NEUROPATHY TARGET ESTERASE SWS"/>
    <property type="match status" value="1"/>
</dbReference>
<dbReference type="GO" id="GO:0016787">
    <property type="term" value="F:hydrolase activity"/>
    <property type="evidence" value="ECO:0007669"/>
    <property type="project" value="UniProtKB-UniRule"/>
</dbReference>
<name>A0A5D0MJI7_9BACT</name>
<dbReference type="InterPro" id="IPR002641">
    <property type="entry name" value="PNPLA_dom"/>
</dbReference>
<reference evidence="6" key="1">
    <citation type="submission" date="2019-08" db="EMBL/GenBank/DDBJ databases">
        <title>Genomic characterization of a novel candidate phylum (ARYD3) from a high temperature, high salinity tertiary oil reservoir in north central Oklahoma, USA.</title>
        <authorList>
            <person name="Youssef N.H."/>
            <person name="Yadav A."/>
            <person name="Elshahed M.S."/>
        </authorList>
    </citation>
    <scope>NUCLEOTIDE SEQUENCE [LARGE SCALE GENOMIC DNA]</scope>
    <source>
        <strain evidence="6">ARYD3</strain>
    </source>
</reference>
<keyword evidence="7" id="KW-1185">Reference proteome</keyword>
<dbReference type="SUPFAM" id="SSF52151">
    <property type="entry name" value="FabD/lysophospholipase-like"/>
    <property type="match status" value="1"/>
</dbReference>
<dbReference type="CDD" id="cd07205">
    <property type="entry name" value="Pat_PNPLA6_PNPLA7_NTE1_like"/>
    <property type="match status" value="1"/>
</dbReference>
<keyword evidence="2 4" id="KW-0442">Lipid degradation</keyword>
<evidence type="ECO:0000313" key="7">
    <source>
        <dbReference type="Proteomes" id="UP000324143"/>
    </source>
</evidence>
<protein>
    <submittedName>
        <fullName evidence="6">Patatin-like phospholipase family protein</fullName>
    </submittedName>
</protein>
<evidence type="ECO:0000313" key="6">
    <source>
        <dbReference type="EMBL" id="TYB31773.1"/>
    </source>
</evidence>